<dbReference type="RefSeq" id="XP_043039706.1">
    <property type="nucleotide sequence ID" value="XM_043178302.1"/>
</dbReference>
<organism evidence="3 4">
    <name type="scientific">Guyanagaster necrorhizus</name>
    <dbReference type="NCBI Taxonomy" id="856835"/>
    <lineage>
        <taxon>Eukaryota</taxon>
        <taxon>Fungi</taxon>
        <taxon>Dikarya</taxon>
        <taxon>Basidiomycota</taxon>
        <taxon>Agaricomycotina</taxon>
        <taxon>Agaricomycetes</taxon>
        <taxon>Agaricomycetidae</taxon>
        <taxon>Agaricales</taxon>
        <taxon>Marasmiineae</taxon>
        <taxon>Physalacriaceae</taxon>
        <taxon>Guyanagaster</taxon>
    </lineage>
</organism>
<dbReference type="Pfam" id="PF14976">
    <property type="entry name" value="YPEH2ZP"/>
    <property type="match status" value="1"/>
</dbReference>
<feature type="compositionally biased region" description="Basic and acidic residues" evidence="2">
    <location>
        <begin position="274"/>
        <end position="286"/>
    </location>
</feature>
<gene>
    <name evidence="3" type="ORF">BT62DRAFT_102772</name>
</gene>
<evidence type="ECO:0000256" key="1">
    <source>
        <dbReference type="ARBA" id="ARBA00006888"/>
    </source>
</evidence>
<dbReference type="OrthoDB" id="428577at2759"/>
<comment type="similarity">
    <text evidence="1">Belongs to the FAM72 family.</text>
</comment>
<protein>
    <submittedName>
        <fullName evidence="3">Uncharacterized protein</fullName>
    </submittedName>
</protein>
<sequence>MYSVAPSPSFSPGTARPYPLPTPHDHLEQSLPNILYDHSHMLAQQTWQTPPLDVFPSNPYPSVQSPPSMTLKVWILDCKSCGTFLTNRGMQAVLSLRPNVALYSSDALPVNCSAYMSSPEALRPPSYRPPSSNSSQRTCECLTQTLCCHGCGANVGYMIVIPCNRCTSSFTSSNRATNGHRFVFHSSEIIATDRHYIPDEPGILPYEYPPVPPILSLIYPHHHPQNTQSRLFSPHYQSSPAYRQEYLPTPPAGAPLVSSTSVSSIHETSPFAEQHNRSIDNSHESPPHAPRSLPHFEHPYPFVSVPSQSPSILRSSFADSDSPDDSIPPPLVSPSYPYELPSGQLETPPPCMLKPGDVLYWHHLMRQGEIPGMKEDVRARQRSIPAVKRLPLDR</sequence>
<name>A0A9P7VRP6_9AGAR</name>
<evidence type="ECO:0000256" key="2">
    <source>
        <dbReference type="SAM" id="MobiDB-lite"/>
    </source>
</evidence>
<feature type="compositionally biased region" description="Polar residues" evidence="2">
    <location>
        <begin position="1"/>
        <end position="12"/>
    </location>
</feature>
<dbReference type="PANTHER" id="PTHR31841:SF1">
    <property type="entry name" value="PROTEIN FAM72A-RELATED"/>
    <property type="match status" value="1"/>
</dbReference>
<dbReference type="Proteomes" id="UP000812287">
    <property type="component" value="Unassembled WGS sequence"/>
</dbReference>
<evidence type="ECO:0000313" key="4">
    <source>
        <dbReference type="Proteomes" id="UP000812287"/>
    </source>
</evidence>
<accession>A0A9P7VRP6</accession>
<reference evidence="3" key="1">
    <citation type="submission" date="2020-11" db="EMBL/GenBank/DDBJ databases">
        <title>Adaptations for nitrogen fixation in a non-lichenized fungal sporocarp promotes dispersal by wood-feeding termites.</title>
        <authorList>
            <consortium name="DOE Joint Genome Institute"/>
            <person name="Koch R.A."/>
            <person name="Yoon G."/>
            <person name="Arayal U."/>
            <person name="Lail K."/>
            <person name="Amirebrahimi M."/>
            <person name="Labutti K."/>
            <person name="Lipzen A."/>
            <person name="Riley R."/>
            <person name="Barry K."/>
            <person name="Henrissat B."/>
            <person name="Grigoriev I.V."/>
            <person name="Herr J.R."/>
            <person name="Aime M.C."/>
        </authorList>
    </citation>
    <scope>NUCLEOTIDE SEQUENCE</scope>
    <source>
        <strain evidence="3">MCA 3950</strain>
    </source>
</reference>
<dbReference type="InterPro" id="IPR026768">
    <property type="entry name" value="YPEH2ZP"/>
</dbReference>
<proteinExistence type="inferred from homology"/>
<comment type="caution">
    <text evidence="3">The sequence shown here is derived from an EMBL/GenBank/DDBJ whole genome shotgun (WGS) entry which is preliminary data.</text>
</comment>
<keyword evidence="4" id="KW-1185">Reference proteome</keyword>
<feature type="region of interest" description="Disordered" evidence="2">
    <location>
        <begin position="1"/>
        <end position="24"/>
    </location>
</feature>
<feature type="compositionally biased region" description="Polar residues" evidence="2">
    <location>
        <begin position="305"/>
        <end position="314"/>
    </location>
</feature>
<feature type="region of interest" description="Disordered" evidence="2">
    <location>
        <begin position="242"/>
        <end position="342"/>
    </location>
</feature>
<dbReference type="GeneID" id="66100590"/>
<dbReference type="EMBL" id="MU250534">
    <property type="protein sequence ID" value="KAG7446206.1"/>
    <property type="molecule type" value="Genomic_DNA"/>
</dbReference>
<dbReference type="GO" id="GO:0005829">
    <property type="term" value="C:cytosol"/>
    <property type="evidence" value="ECO:0007669"/>
    <property type="project" value="UniProtKB-ARBA"/>
</dbReference>
<dbReference type="PANTHER" id="PTHR31841">
    <property type="entry name" value="PROTEIN FAM72A-RELATED"/>
    <property type="match status" value="1"/>
</dbReference>
<dbReference type="AlphaFoldDB" id="A0A9P7VRP6"/>
<evidence type="ECO:0000313" key="3">
    <source>
        <dbReference type="EMBL" id="KAG7446206.1"/>
    </source>
</evidence>